<evidence type="ECO:0000313" key="1">
    <source>
        <dbReference type="EMBL" id="PON85300.1"/>
    </source>
</evidence>
<dbReference type="SUPFAM" id="SSF56235">
    <property type="entry name" value="N-terminal nucleophile aminohydrolases (Ntn hydrolases)"/>
    <property type="match status" value="1"/>
</dbReference>
<dbReference type="EMBL" id="JXTC01000150">
    <property type="protein sequence ID" value="PON85300.1"/>
    <property type="molecule type" value="Genomic_DNA"/>
</dbReference>
<organism evidence="1 2">
    <name type="scientific">Trema orientale</name>
    <name type="common">Charcoal tree</name>
    <name type="synonym">Celtis orientalis</name>
    <dbReference type="NCBI Taxonomy" id="63057"/>
    <lineage>
        <taxon>Eukaryota</taxon>
        <taxon>Viridiplantae</taxon>
        <taxon>Streptophyta</taxon>
        <taxon>Embryophyta</taxon>
        <taxon>Tracheophyta</taxon>
        <taxon>Spermatophyta</taxon>
        <taxon>Magnoliopsida</taxon>
        <taxon>eudicotyledons</taxon>
        <taxon>Gunneridae</taxon>
        <taxon>Pentapetalae</taxon>
        <taxon>rosids</taxon>
        <taxon>fabids</taxon>
        <taxon>Rosales</taxon>
        <taxon>Cannabaceae</taxon>
        <taxon>Trema</taxon>
    </lineage>
</organism>
<evidence type="ECO:0000313" key="2">
    <source>
        <dbReference type="Proteomes" id="UP000237000"/>
    </source>
</evidence>
<keyword evidence="2" id="KW-1185">Reference proteome</keyword>
<gene>
    <name evidence="1" type="ORF">TorRG33x02_189680</name>
</gene>
<reference evidence="2" key="1">
    <citation type="submission" date="2016-06" db="EMBL/GenBank/DDBJ databases">
        <title>Parallel loss of symbiosis genes in relatives of nitrogen-fixing non-legume Parasponia.</title>
        <authorList>
            <person name="Van Velzen R."/>
            <person name="Holmer R."/>
            <person name="Bu F."/>
            <person name="Rutten L."/>
            <person name="Van Zeijl A."/>
            <person name="Liu W."/>
            <person name="Santuari L."/>
            <person name="Cao Q."/>
            <person name="Sharma T."/>
            <person name="Shen D."/>
            <person name="Roswanjaya Y."/>
            <person name="Wardhani T."/>
            <person name="Kalhor M.S."/>
            <person name="Jansen J."/>
            <person name="Van den Hoogen J."/>
            <person name="Gungor B."/>
            <person name="Hartog M."/>
            <person name="Hontelez J."/>
            <person name="Verver J."/>
            <person name="Yang W.-C."/>
            <person name="Schijlen E."/>
            <person name="Repin R."/>
            <person name="Schilthuizen M."/>
            <person name="Schranz E."/>
            <person name="Heidstra R."/>
            <person name="Miyata K."/>
            <person name="Fedorova E."/>
            <person name="Kohlen W."/>
            <person name="Bisseling T."/>
            <person name="Smit S."/>
            <person name="Geurts R."/>
        </authorList>
    </citation>
    <scope>NUCLEOTIDE SEQUENCE [LARGE SCALE GENOMIC DNA]</scope>
    <source>
        <strain evidence="2">cv. RG33-2</strain>
    </source>
</reference>
<keyword evidence="1" id="KW-0378">Hydrolase</keyword>
<dbReference type="Proteomes" id="UP000237000">
    <property type="component" value="Unassembled WGS sequence"/>
</dbReference>
<accession>A0A2P5EID5</accession>
<dbReference type="InParanoid" id="A0A2P5EID5"/>
<dbReference type="InterPro" id="IPR029055">
    <property type="entry name" value="Ntn_hydrolases_N"/>
</dbReference>
<dbReference type="Gene3D" id="3.60.20.10">
    <property type="entry name" value="Glutamine Phosphoribosylpyrophosphate, subunit 1, domain 1"/>
    <property type="match status" value="1"/>
</dbReference>
<comment type="caution">
    <text evidence="1">The sequence shown here is derived from an EMBL/GenBank/DDBJ whole genome shotgun (WGS) entry which is preliminary data.</text>
</comment>
<dbReference type="AlphaFoldDB" id="A0A2P5EID5"/>
<dbReference type="STRING" id="63057.A0A2P5EID5"/>
<name>A0A2P5EID5_TREOI</name>
<sequence>MKRFRSILAIAGRDFYVIAADFDPHYELEHDKIMSSTALLHMLTNTLYLKQRFVHHSYHIFGSFDEKGYPSVYICDPLNFHQKVAYGAKGSGATHILAVLNLYLRSAVLLPLPTAQHPIPTPVPQYPIPAPVEQHPIPEEDAAIGPFTVGSDGVTTTLTLMAAIRLVQVAFAATFQGDIRTRDTIQIFVVTQGWIHSQAL</sequence>
<protein>
    <submittedName>
        <fullName evidence="1">Nucleophile aminohydrolase, N-terminal</fullName>
    </submittedName>
</protein>
<dbReference type="GO" id="GO:0016787">
    <property type="term" value="F:hydrolase activity"/>
    <property type="evidence" value="ECO:0007669"/>
    <property type="project" value="UniProtKB-KW"/>
</dbReference>
<proteinExistence type="predicted"/>